<evidence type="ECO:0000313" key="2">
    <source>
        <dbReference type="Proteomes" id="UP000241647"/>
    </source>
</evidence>
<comment type="caution">
    <text evidence="1">The sequence shown here is derived from an EMBL/GenBank/DDBJ whole genome shotgun (WGS) entry which is preliminary data.</text>
</comment>
<sequence>MPTNDPDRGRFYELQQQLAPSRRVPYRLTEDIEIHPVTRAQVLALRKTRDDDEQMAIVLGDQYEEVEQLFADRPHDEWTAFQTDLYSHLFGQGAGDLPGGSQGS</sequence>
<proteinExistence type="predicted"/>
<dbReference type="AlphaFoldDB" id="A0A2T2YRA5"/>
<dbReference type="EMBL" id="PYHS01000028">
    <property type="protein sequence ID" value="PSR58054.1"/>
    <property type="molecule type" value="Genomic_DNA"/>
</dbReference>
<gene>
    <name evidence="1" type="ORF">C8259_32105</name>
</gene>
<organism evidence="1 2">
    <name type="scientific">Nocardia nova</name>
    <dbReference type="NCBI Taxonomy" id="37330"/>
    <lineage>
        <taxon>Bacteria</taxon>
        <taxon>Bacillati</taxon>
        <taxon>Actinomycetota</taxon>
        <taxon>Actinomycetes</taxon>
        <taxon>Mycobacteriales</taxon>
        <taxon>Nocardiaceae</taxon>
        <taxon>Nocardia</taxon>
    </lineage>
</organism>
<name>A0A2T2YRA5_9NOCA</name>
<dbReference type="RefSeq" id="WP_063030474.1">
    <property type="nucleotide sequence ID" value="NZ_PYHS01000028.1"/>
</dbReference>
<dbReference type="Proteomes" id="UP000241647">
    <property type="component" value="Unassembled WGS sequence"/>
</dbReference>
<reference evidence="1 2" key="1">
    <citation type="submission" date="2018-02" db="EMBL/GenBank/DDBJ databases">
        <title>8 Nocardia nova and 1 Nocardia cyriacigeorgica strain used for evolution to TMP-SMX.</title>
        <authorList>
            <person name="Mehta H."/>
            <person name="Weng J."/>
            <person name="Shamoo Y."/>
        </authorList>
    </citation>
    <scope>NUCLEOTIDE SEQUENCE [LARGE SCALE GENOMIC DNA]</scope>
    <source>
        <strain evidence="1 2">ATCC 33727</strain>
    </source>
</reference>
<protein>
    <submittedName>
        <fullName evidence="1">Uncharacterized protein</fullName>
    </submittedName>
</protein>
<evidence type="ECO:0000313" key="1">
    <source>
        <dbReference type="EMBL" id="PSR58054.1"/>
    </source>
</evidence>
<accession>A0A2T2YRA5</accession>